<gene>
    <name evidence="2" type="ORF">MKZ38_006878</name>
</gene>
<feature type="transmembrane region" description="Helical" evidence="1">
    <location>
        <begin position="477"/>
        <end position="500"/>
    </location>
</feature>
<feature type="transmembrane region" description="Helical" evidence="1">
    <location>
        <begin position="382"/>
        <end position="405"/>
    </location>
</feature>
<keyword evidence="3" id="KW-1185">Reference proteome</keyword>
<reference evidence="2" key="1">
    <citation type="submission" date="2022-07" db="EMBL/GenBank/DDBJ databases">
        <title>Draft genome sequence of Zalerion maritima ATCC 34329, a (micro)plastics degrading marine fungus.</title>
        <authorList>
            <person name="Paco A."/>
            <person name="Goncalves M.F.M."/>
            <person name="Rocha-Santos T.A.P."/>
            <person name="Alves A."/>
        </authorList>
    </citation>
    <scope>NUCLEOTIDE SEQUENCE</scope>
    <source>
        <strain evidence="2">ATCC 34329</strain>
    </source>
</reference>
<accession>A0AAD5RJL4</accession>
<evidence type="ECO:0000256" key="1">
    <source>
        <dbReference type="SAM" id="Phobius"/>
    </source>
</evidence>
<dbReference type="Proteomes" id="UP001201980">
    <property type="component" value="Unassembled WGS sequence"/>
</dbReference>
<keyword evidence="1" id="KW-0812">Transmembrane</keyword>
<name>A0AAD5RJL4_9PEZI</name>
<protein>
    <submittedName>
        <fullName evidence="2">Uncharacterized protein</fullName>
    </submittedName>
</protein>
<keyword evidence="1" id="KW-0472">Membrane</keyword>
<organism evidence="2 3">
    <name type="scientific">Zalerion maritima</name>
    <dbReference type="NCBI Taxonomy" id="339359"/>
    <lineage>
        <taxon>Eukaryota</taxon>
        <taxon>Fungi</taxon>
        <taxon>Dikarya</taxon>
        <taxon>Ascomycota</taxon>
        <taxon>Pezizomycotina</taxon>
        <taxon>Sordariomycetes</taxon>
        <taxon>Lulworthiomycetidae</taxon>
        <taxon>Lulworthiales</taxon>
        <taxon>Lulworthiaceae</taxon>
        <taxon>Zalerion</taxon>
    </lineage>
</organism>
<dbReference type="AlphaFoldDB" id="A0AAD5RJL4"/>
<feature type="transmembrane region" description="Helical" evidence="1">
    <location>
        <begin position="439"/>
        <end position="471"/>
    </location>
</feature>
<evidence type="ECO:0000313" key="3">
    <source>
        <dbReference type="Proteomes" id="UP001201980"/>
    </source>
</evidence>
<feature type="transmembrane region" description="Helical" evidence="1">
    <location>
        <begin position="88"/>
        <end position="109"/>
    </location>
</feature>
<feature type="transmembrane region" description="Helical" evidence="1">
    <location>
        <begin position="160"/>
        <end position="183"/>
    </location>
</feature>
<feature type="transmembrane region" description="Helical" evidence="1">
    <location>
        <begin position="337"/>
        <end position="362"/>
    </location>
</feature>
<dbReference type="EMBL" id="JAKWBI020000425">
    <property type="protein sequence ID" value="KAJ2895134.1"/>
    <property type="molecule type" value="Genomic_DNA"/>
</dbReference>
<keyword evidence="1" id="KW-1133">Transmembrane helix</keyword>
<feature type="transmembrane region" description="Helical" evidence="1">
    <location>
        <begin position="121"/>
        <end position="140"/>
    </location>
</feature>
<evidence type="ECO:0000313" key="2">
    <source>
        <dbReference type="EMBL" id="KAJ2895134.1"/>
    </source>
</evidence>
<proteinExistence type="predicted"/>
<comment type="caution">
    <text evidence="2">The sequence shown here is derived from an EMBL/GenBank/DDBJ whole genome shotgun (WGS) entry which is preliminary data.</text>
</comment>
<sequence>MYLKPDVTETTNFTKRGAQLGTFFQSRPDVWLKRLRNVFYFQAVMGVIALFVWIITWLKGMDKLLPDYDDDHLTDIELEQISQEHQNLFGGHIAMAAISAVFGGIAGIVHSSANYSKGVAGGIVSFNFLLVVGYSLTYYYSISFYKEHLDGFDTSVVGGLIVSCLSGFFTLIALLVELACVIVPAPTPKPPIPNDPFNRTVDPDRIPFLILELQDAFNYVLYNRNNLNGMNFQLQPGFQPPAPPFPLGARNNGEAPEAPFPHPLYPYPGPAPNSASGVKFEFGLIHLYGDGILSIFVLLPSIRPDTPVLASIAMAPMDYLHWESAFPALSSHFVKDLYILTICLNALQVATGVALGIVGVTFDWTGGESVTNSASKDVEEDHSLWGMWMGNFVGFPSFIALLLILRHWSHTRIQLRLEEKTKKGDFEEKDIKADRNTEILVAWVILASQSVHMICSLALLFYFLFLLIGAITLSKEISCLLCLTFVHSPVTSMLIVINFLRAYALHTLRRDGSKSIA</sequence>
<feature type="transmembrane region" description="Helical" evidence="1">
    <location>
        <begin position="38"/>
        <end position="58"/>
    </location>
</feature>